<name>A0A250KZT3_9GAMM</name>
<keyword evidence="2" id="KW-1185">Reference proteome</keyword>
<dbReference type="AlphaFoldDB" id="A0A250KZT3"/>
<reference evidence="1 2" key="1">
    <citation type="submission" date="2016-12" db="EMBL/GenBank/DDBJ databases">
        <title>Genome sequencing of Methylocaldum marinum.</title>
        <authorList>
            <person name="Takeuchi M."/>
            <person name="Kamagata Y."/>
            <person name="Hiraoka S."/>
            <person name="Oshima K."/>
            <person name="Hattori M."/>
            <person name="Iwasaki W."/>
        </authorList>
    </citation>
    <scope>NUCLEOTIDE SEQUENCE [LARGE SCALE GENOMIC DNA]</scope>
    <source>
        <strain evidence="1 2">S8</strain>
    </source>
</reference>
<sequence>MKALSEKHMVVVTALVLGLIIFWLIATDPRTAKTSLSTPSAVATENSLDNDVDLIATATSEQSSD</sequence>
<evidence type="ECO:0000313" key="2">
    <source>
        <dbReference type="Proteomes" id="UP000266313"/>
    </source>
</evidence>
<dbReference type="Proteomes" id="UP000266313">
    <property type="component" value="Chromosome"/>
</dbReference>
<accession>A0A250KZT3</accession>
<evidence type="ECO:0000313" key="1">
    <source>
        <dbReference type="EMBL" id="BBA37188.1"/>
    </source>
</evidence>
<dbReference type="EMBL" id="AP017928">
    <property type="protein sequence ID" value="BBA37188.1"/>
    <property type="molecule type" value="Genomic_DNA"/>
</dbReference>
<dbReference type="KEGG" id="mmai:sS8_5266"/>
<gene>
    <name evidence="1" type="ORF">sS8_5266</name>
</gene>
<protein>
    <submittedName>
        <fullName evidence="1">Uncharacterized protein</fullName>
    </submittedName>
</protein>
<proteinExistence type="predicted"/>
<organism evidence="1 2">
    <name type="scientific">Methylocaldum marinum</name>
    <dbReference type="NCBI Taxonomy" id="1432792"/>
    <lineage>
        <taxon>Bacteria</taxon>
        <taxon>Pseudomonadati</taxon>
        <taxon>Pseudomonadota</taxon>
        <taxon>Gammaproteobacteria</taxon>
        <taxon>Methylococcales</taxon>
        <taxon>Methylococcaceae</taxon>
        <taxon>Methylocaldum</taxon>
    </lineage>
</organism>